<evidence type="ECO:0000313" key="2">
    <source>
        <dbReference type="EMBL" id="MFC4221049.1"/>
    </source>
</evidence>
<comment type="caution">
    <text evidence="2">The sequence shown here is derived from an EMBL/GenBank/DDBJ whole genome shotgun (WGS) entry which is preliminary data.</text>
</comment>
<feature type="signal peptide" evidence="1">
    <location>
        <begin position="1"/>
        <end position="19"/>
    </location>
</feature>
<dbReference type="EMBL" id="JBHSCL010000007">
    <property type="protein sequence ID" value="MFC4221049.1"/>
    <property type="molecule type" value="Genomic_DNA"/>
</dbReference>
<evidence type="ECO:0000256" key="1">
    <source>
        <dbReference type="SAM" id="SignalP"/>
    </source>
</evidence>
<keyword evidence="1" id="KW-0732">Signal</keyword>
<gene>
    <name evidence="2" type="ORF">ACFOWS_12925</name>
</gene>
<reference evidence="3" key="1">
    <citation type="journal article" date="2019" name="Int. J. Syst. Evol. Microbiol.">
        <title>The Global Catalogue of Microorganisms (GCM) 10K type strain sequencing project: providing services to taxonomists for standard genome sequencing and annotation.</title>
        <authorList>
            <consortium name="The Broad Institute Genomics Platform"/>
            <consortium name="The Broad Institute Genome Sequencing Center for Infectious Disease"/>
            <person name="Wu L."/>
            <person name="Ma J."/>
        </authorList>
    </citation>
    <scope>NUCLEOTIDE SEQUENCE [LARGE SCALE GENOMIC DNA]</scope>
    <source>
        <strain evidence="3">CGMCC 1.15774</strain>
    </source>
</reference>
<feature type="chain" id="PRO_5047028242" description="N-acetylmuramoyl-L-alanine amidase" evidence="1">
    <location>
        <begin position="20"/>
        <end position="313"/>
    </location>
</feature>
<keyword evidence="3" id="KW-1185">Reference proteome</keyword>
<protein>
    <recommendedName>
        <fullName evidence="4">N-acetylmuramoyl-L-alanine amidase</fullName>
    </recommendedName>
</protein>
<dbReference type="Proteomes" id="UP001595841">
    <property type="component" value="Unassembled WGS sequence"/>
</dbReference>
<dbReference type="Gene3D" id="3.40.630.40">
    <property type="entry name" value="Zn-dependent exopeptidases"/>
    <property type="match status" value="1"/>
</dbReference>
<evidence type="ECO:0000313" key="3">
    <source>
        <dbReference type="Proteomes" id="UP001595841"/>
    </source>
</evidence>
<sequence>MKILSSLLFWVCTCSLVLAQNNPNIVVAKQGDGIFSLLRKQGLDPVKHYEEFLLLNEGKIKNGSFLQVGVEYQIPEATDSFKKTGVHILAQNGIEEPIFDKELGSMSLKSEKLKDAVYYLVVDSEIQQDNDFLPEITQNLAAELMVHGAKVYILDNKNPEFSTANDDSVLTQTKKMGNYVEAINKRYIQNSGKYQRVLVIRANELTGKGNMNVAVYHYNKSEEGQRLAANIQNVFKKNSVSNHSYQDINMIFEDKASLYLARNVLPAISLLTMENASPKSVGDKIAVRPDKKLLANMLTNGIMNDFADLEIEE</sequence>
<dbReference type="RefSeq" id="WP_379765151.1">
    <property type="nucleotide sequence ID" value="NZ_JBHSCL010000007.1"/>
</dbReference>
<name>A0ABV8PNF3_9FLAO</name>
<evidence type="ECO:0008006" key="4">
    <source>
        <dbReference type="Google" id="ProtNLM"/>
    </source>
</evidence>
<proteinExistence type="predicted"/>
<accession>A0ABV8PNF3</accession>
<organism evidence="2 3">
    <name type="scientific">Flagellimonas marina</name>
    <dbReference type="NCBI Taxonomy" id="1775168"/>
    <lineage>
        <taxon>Bacteria</taxon>
        <taxon>Pseudomonadati</taxon>
        <taxon>Bacteroidota</taxon>
        <taxon>Flavobacteriia</taxon>
        <taxon>Flavobacteriales</taxon>
        <taxon>Flavobacteriaceae</taxon>
        <taxon>Flagellimonas</taxon>
    </lineage>
</organism>